<gene>
    <name evidence="2" type="ORF">CGZ92_10800</name>
</gene>
<proteinExistence type="predicted"/>
<evidence type="ECO:0000256" key="1">
    <source>
        <dbReference type="SAM" id="MobiDB-lite"/>
    </source>
</evidence>
<organism evidence="2 3">
    <name type="scientific">Parenemella sanctibonifatiensis</name>
    <dbReference type="NCBI Taxonomy" id="2016505"/>
    <lineage>
        <taxon>Bacteria</taxon>
        <taxon>Bacillati</taxon>
        <taxon>Actinomycetota</taxon>
        <taxon>Actinomycetes</taxon>
        <taxon>Propionibacteriales</taxon>
        <taxon>Propionibacteriaceae</taxon>
        <taxon>Parenemella</taxon>
    </lineage>
</organism>
<feature type="compositionally biased region" description="Basic and acidic residues" evidence="1">
    <location>
        <begin position="51"/>
        <end position="73"/>
    </location>
</feature>
<dbReference type="EMBL" id="NMVI01000025">
    <property type="protein sequence ID" value="OYN85284.1"/>
    <property type="molecule type" value="Genomic_DNA"/>
</dbReference>
<accession>A0A255E168</accession>
<name>A0A255E168_9ACTN</name>
<feature type="compositionally biased region" description="Basic residues" evidence="1">
    <location>
        <begin position="37"/>
        <end position="47"/>
    </location>
</feature>
<dbReference type="AlphaFoldDB" id="A0A255E168"/>
<protein>
    <submittedName>
        <fullName evidence="2">Uncharacterized protein</fullName>
    </submittedName>
</protein>
<evidence type="ECO:0000313" key="3">
    <source>
        <dbReference type="Proteomes" id="UP000216533"/>
    </source>
</evidence>
<evidence type="ECO:0000313" key="2">
    <source>
        <dbReference type="EMBL" id="OYN85284.1"/>
    </source>
</evidence>
<dbReference type="Proteomes" id="UP000216533">
    <property type="component" value="Unassembled WGS sequence"/>
</dbReference>
<dbReference type="RefSeq" id="WP_094451389.1">
    <property type="nucleotide sequence ID" value="NZ_NMVI01000025.1"/>
</dbReference>
<feature type="region of interest" description="Disordered" evidence="1">
    <location>
        <begin position="1"/>
        <end position="81"/>
    </location>
</feature>
<reference evidence="2 3" key="1">
    <citation type="submission" date="2017-07" db="EMBL/GenBank/DDBJ databases">
        <title>Draft whole genome sequences of clinical Proprionibacteriaceae strains.</title>
        <authorList>
            <person name="Bernier A.-M."/>
            <person name="Bernard K."/>
            <person name="Domingo M.-C."/>
        </authorList>
    </citation>
    <scope>NUCLEOTIDE SEQUENCE [LARGE SCALE GENOMIC DNA]</scope>
    <source>
        <strain evidence="2 3">NML 160184</strain>
    </source>
</reference>
<sequence>MTEEQQTAQPARPGSPITDAPGTDAHGTGGVDQPQSWRHRVTSRRSSRPYEGLREDNEPVVDRFSSRAAHEAVCDDEAADR</sequence>
<comment type="caution">
    <text evidence="2">The sequence shown here is derived from an EMBL/GenBank/DDBJ whole genome shotgun (WGS) entry which is preliminary data.</text>
</comment>